<evidence type="ECO:0000313" key="1">
    <source>
        <dbReference type="EMBL" id="PWZ45731.1"/>
    </source>
</evidence>
<dbReference type="EMBL" id="NCVQ01000002">
    <property type="protein sequence ID" value="PWZ45731.1"/>
    <property type="molecule type" value="Genomic_DNA"/>
</dbReference>
<sequence>MGRGYGPSTARRSCRVGPCTIKWVVPRAGSPDTAHLAIYTSAR</sequence>
<reference evidence="1 2" key="1">
    <citation type="journal article" date="2018" name="Nat. Genet.">
        <title>Extensive intraspecific gene order and gene structural variations between Mo17 and other maize genomes.</title>
        <authorList>
            <person name="Sun S."/>
            <person name="Zhou Y."/>
            <person name="Chen J."/>
            <person name="Shi J."/>
            <person name="Zhao H."/>
            <person name="Zhao H."/>
            <person name="Song W."/>
            <person name="Zhang M."/>
            <person name="Cui Y."/>
            <person name="Dong X."/>
            <person name="Liu H."/>
            <person name="Ma X."/>
            <person name="Jiao Y."/>
            <person name="Wang B."/>
            <person name="Wei X."/>
            <person name="Stein J.C."/>
            <person name="Glaubitz J.C."/>
            <person name="Lu F."/>
            <person name="Yu G."/>
            <person name="Liang C."/>
            <person name="Fengler K."/>
            <person name="Li B."/>
            <person name="Rafalski A."/>
            <person name="Schnable P.S."/>
            <person name="Ware D.H."/>
            <person name="Buckler E.S."/>
            <person name="Lai J."/>
        </authorList>
    </citation>
    <scope>NUCLEOTIDE SEQUENCE [LARGE SCALE GENOMIC DNA]</scope>
    <source>
        <strain evidence="2">cv. Missouri 17</strain>
        <tissue evidence="1">Seedling</tissue>
    </source>
</reference>
<organism evidence="1 2">
    <name type="scientific">Zea mays</name>
    <name type="common">Maize</name>
    <dbReference type="NCBI Taxonomy" id="4577"/>
    <lineage>
        <taxon>Eukaryota</taxon>
        <taxon>Viridiplantae</taxon>
        <taxon>Streptophyta</taxon>
        <taxon>Embryophyta</taxon>
        <taxon>Tracheophyta</taxon>
        <taxon>Spermatophyta</taxon>
        <taxon>Magnoliopsida</taxon>
        <taxon>Liliopsida</taxon>
        <taxon>Poales</taxon>
        <taxon>Poaceae</taxon>
        <taxon>PACMAD clade</taxon>
        <taxon>Panicoideae</taxon>
        <taxon>Andropogonodae</taxon>
        <taxon>Andropogoneae</taxon>
        <taxon>Tripsacinae</taxon>
        <taxon>Zea</taxon>
    </lineage>
</organism>
<name>A0A3L6GB37_MAIZE</name>
<gene>
    <name evidence="1" type="ORF">Zm00014a_041031</name>
</gene>
<dbReference type="Proteomes" id="UP000251960">
    <property type="component" value="Chromosome 10"/>
</dbReference>
<comment type="caution">
    <text evidence="1">The sequence shown here is derived from an EMBL/GenBank/DDBJ whole genome shotgun (WGS) entry which is preliminary data.</text>
</comment>
<accession>A0A3L6GB37</accession>
<dbReference type="AlphaFoldDB" id="A0A3L6GB37"/>
<proteinExistence type="predicted"/>
<evidence type="ECO:0000313" key="2">
    <source>
        <dbReference type="Proteomes" id="UP000251960"/>
    </source>
</evidence>
<protein>
    <submittedName>
        <fullName evidence="1">Uncharacterized protein</fullName>
    </submittedName>
</protein>